<dbReference type="InterPro" id="IPR013740">
    <property type="entry name" value="Redoxin"/>
</dbReference>
<gene>
    <name evidence="3" type="ORF">ACFSGJ_17930</name>
</gene>
<dbReference type="InterPro" id="IPR036249">
    <property type="entry name" value="Thioredoxin-like_sf"/>
</dbReference>
<keyword evidence="3" id="KW-0808">Transferase</keyword>
<feature type="domain" description="Thioredoxin" evidence="2">
    <location>
        <begin position="127"/>
        <end position="264"/>
    </location>
</feature>
<dbReference type="Pfam" id="PF08534">
    <property type="entry name" value="Redoxin"/>
    <property type="match status" value="1"/>
</dbReference>
<evidence type="ECO:0000313" key="4">
    <source>
        <dbReference type="Proteomes" id="UP001597353"/>
    </source>
</evidence>
<dbReference type="Gene3D" id="3.40.30.10">
    <property type="entry name" value="Glutaredoxin"/>
    <property type="match status" value="1"/>
</dbReference>
<protein>
    <submittedName>
        <fullName evidence="3">Prolipoprotein diacylglyceryl transferase family protein</fullName>
        <ecNumber evidence="3">2.4.99.-</ecNumber>
    </submittedName>
</protein>
<dbReference type="PROSITE" id="PS51352">
    <property type="entry name" value="THIOREDOXIN_2"/>
    <property type="match status" value="1"/>
</dbReference>
<keyword evidence="1" id="KW-0812">Transmembrane</keyword>
<feature type="transmembrane region" description="Helical" evidence="1">
    <location>
        <begin position="104"/>
        <end position="125"/>
    </location>
</feature>
<accession>A0ABW4S911</accession>
<keyword evidence="3" id="KW-0328">Glycosyltransferase</keyword>
<comment type="caution">
    <text evidence="3">The sequence shown here is derived from an EMBL/GenBank/DDBJ whole genome shotgun (WGS) entry which is preliminary data.</text>
</comment>
<dbReference type="EC" id="2.4.99.-" evidence="3"/>
<feature type="transmembrane region" description="Helical" evidence="1">
    <location>
        <begin position="79"/>
        <end position="97"/>
    </location>
</feature>
<evidence type="ECO:0000259" key="2">
    <source>
        <dbReference type="PROSITE" id="PS51352"/>
    </source>
</evidence>
<dbReference type="InterPro" id="IPR013766">
    <property type="entry name" value="Thioredoxin_domain"/>
</dbReference>
<dbReference type="InterPro" id="IPR001640">
    <property type="entry name" value="Lgt"/>
</dbReference>
<evidence type="ECO:0000313" key="3">
    <source>
        <dbReference type="EMBL" id="MFD1914085.1"/>
    </source>
</evidence>
<dbReference type="InterPro" id="IPR050553">
    <property type="entry name" value="Thioredoxin_ResA/DsbE_sf"/>
</dbReference>
<feature type="transmembrane region" description="Helical" evidence="1">
    <location>
        <begin position="40"/>
        <end position="59"/>
    </location>
</feature>
<dbReference type="PANTHER" id="PTHR42852">
    <property type="entry name" value="THIOL:DISULFIDE INTERCHANGE PROTEIN DSBE"/>
    <property type="match status" value="1"/>
</dbReference>
<dbReference type="EMBL" id="JBHUGH010000033">
    <property type="protein sequence ID" value="MFD1914085.1"/>
    <property type="molecule type" value="Genomic_DNA"/>
</dbReference>
<dbReference type="CDD" id="cd02966">
    <property type="entry name" value="TlpA_like_family"/>
    <property type="match status" value="1"/>
</dbReference>
<proteinExistence type="predicted"/>
<organism evidence="3 4">
    <name type="scientific">Halodurantibacterium flavum</name>
    <dbReference type="NCBI Taxonomy" id="1382802"/>
    <lineage>
        <taxon>Bacteria</taxon>
        <taxon>Pseudomonadati</taxon>
        <taxon>Pseudomonadota</taxon>
        <taxon>Alphaproteobacteria</taxon>
        <taxon>Rhodobacterales</taxon>
        <taxon>Paracoccaceae</taxon>
        <taxon>Halodurantibacterium</taxon>
    </lineage>
</organism>
<evidence type="ECO:0000256" key="1">
    <source>
        <dbReference type="SAM" id="Phobius"/>
    </source>
</evidence>
<dbReference type="GO" id="GO:0016757">
    <property type="term" value="F:glycosyltransferase activity"/>
    <property type="evidence" value="ECO:0007669"/>
    <property type="project" value="UniProtKB-KW"/>
</dbReference>
<sequence>MSAVQIGSLLFDGARFAAIMAALAFVIVAGLVARWRGADVPVFGLLIAWVVFARIGFVVENWATFAADPLDIFALWQGGFSVRSGAIGFIGTALIVAARRSGMVAPILSGALVAALAGSIAPFLIASDGGSGLPDTPFLTYEGPPVVLSERAGRPLAINLWATWCPPCRREMPMMMEIADRAEGVDVVFANQAETPPRIAGFLDDVDLPGEGILLDPEGDLLGGLGAMGLPTTLFYDADGRLVAAHTGEISRAEFTSRLENLGGEIR</sequence>
<keyword evidence="1" id="KW-1133">Transmembrane helix</keyword>
<dbReference type="SUPFAM" id="SSF52833">
    <property type="entry name" value="Thioredoxin-like"/>
    <property type="match status" value="1"/>
</dbReference>
<name>A0ABW4S911_9RHOB</name>
<dbReference type="Pfam" id="PF01790">
    <property type="entry name" value="LGT"/>
    <property type="match status" value="1"/>
</dbReference>
<dbReference type="PANTHER" id="PTHR42852:SF13">
    <property type="entry name" value="PROTEIN DIPZ"/>
    <property type="match status" value="1"/>
</dbReference>
<dbReference type="RefSeq" id="WP_390265037.1">
    <property type="nucleotide sequence ID" value="NZ_JBHUGH010000033.1"/>
</dbReference>
<dbReference type="Proteomes" id="UP001597353">
    <property type="component" value="Unassembled WGS sequence"/>
</dbReference>
<keyword evidence="1" id="KW-0472">Membrane</keyword>
<feature type="transmembrane region" description="Helical" evidence="1">
    <location>
        <begin position="14"/>
        <end position="33"/>
    </location>
</feature>
<reference evidence="4" key="1">
    <citation type="journal article" date="2019" name="Int. J. Syst. Evol. Microbiol.">
        <title>The Global Catalogue of Microorganisms (GCM) 10K type strain sequencing project: providing services to taxonomists for standard genome sequencing and annotation.</title>
        <authorList>
            <consortium name="The Broad Institute Genomics Platform"/>
            <consortium name="The Broad Institute Genome Sequencing Center for Infectious Disease"/>
            <person name="Wu L."/>
            <person name="Ma J."/>
        </authorList>
    </citation>
    <scope>NUCLEOTIDE SEQUENCE [LARGE SCALE GENOMIC DNA]</scope>
    <source>
        <strain evidence="4">CGMCC 4.7242</strain>
    </source>
</reference>
<keyword evidence="4" id="KW-1185">Reference proteome</keyword>